<protein>
    <recommendedName>
        <fullName evidence="3">PQQ-binding-like beta-propeller repeat protein</fullName>
    </recommendedName>
</protein>
<proteinExistence type="predicted"/>
<keyword evidence="2" id="KW-1185">Reference proteome</keyword>
<accession>A0ABP4XRM9</accession>
<evidence type="ECO:0008006" key="3">
    <source>
        <dbReference type="Google" id="ProtNLM"/>
    </source>
</evidence>
<evidence type="ECO:0000313" key="2">
    <source>
        <dbReference type="Proteomes" id="UP001500218"/>
    </source>
</evidence>
<evidence type="ECO:0000313" key="1">
    <source>
        <dbReference type="EMBL" id="GAA1789370.1"/>
    </source>
</evidence>
<organism evidence="1 2">
    <name type="scientific">Luedemannella flava</name>
    <dbReference type="NCBI Taxonomy" id="349316"/>
    <lineage>
        <taxon>Bacteria</taxon>
        <taxon>Bacillati</taxon>
        <taxon>Actinomycetota</taxon>
        <taxon>Actinomycetes</taxon>
        <taxon>Micromonosporales</taxon>
        <taxon>Micromonosporaceae</taxon>
        <taxon>Luedemannella</taxon>
    </lineage>
</organism>
<dbReference type="InterPro" id="IPR015943">
    <property type="entry name" value="WD40/YVTN_repeat-like_dom_sf"/>
</dbReference>
<gene>
    <name evidence="1" type="ORF">GCM10009682_09220</name>
</gene>
<dbReference type="EMBL" id="BAAALT010000019">
    <property type="protein sequence ID" value="GAA1789370.1"/>
    <property type="molecule type" value="Genomic_DNA"/>
</dbReference>
<dbReference type="Proteomes" id="UP001500218">
    <property type="component" value="Unassembled WGS sequence"/>
</dbReference>
<name>A0ABP4XRM9_9ACTN</name>
<reference evidence="2" key="1">
    <citation type="journal article" date="2019" name="Int. J. Syst. Evol. Microbiol.">
        <title>The Global Catalogue of Microorganisms (GCM) 10K type strain sequencing project: providing services to taxonomists for standard genome sequencing and annotation.</title>
        <authorList>
            <consortium name="The Broad Institute Genomics Platform"/>
            <consortium name="The Broad Institute Genome Sequencing Center for Infectious Disease"/>
            <person name="Wu L."/>
            <person name="Ma J."/>
        </authorList>
    </citation>
    <scope>NUCLEOTIDE SEQUENCE [LARGE SCALE GENOMIC DNA]</scope>
    <source>
        <strain evidence="2">JCM 13250</strain>
    </source>
</reference>
<comment type="caution">
    <text evidence="1">The sequence shown here is derived from an EMBL/GenBank/DDBJ whole genome shotgun (WGS) entry which is preliminary data.</text>
</comment>
<dbReference type="Gene3D" id="2.130.10.10">
    <property type="entry name" value="YVTN repeat-like/Quinoprotein amine dehydrogenase"/>
    <property type="match status" value="1"/>
</dbReference>
<dbReference type="InterPro" id="IPR011047">
    <property type="entry name" value="Quinoprotein_ADH-like_sf"/>
</dbReference>
<sequence>MQPSRVIELDISTPWEPLPPQTQGRVPRVGAFLLVVLAVVATLTGPATSGSESLTLAWRSTAFHTFFGVTDDTVYAVTDDAGQLRLVARSLDRGLIRWSLRIEGPLADAYYASAVNVVTRFPPSPGTPAATRVATQEAGRRLVAYPVAAVPLAYIAGTVAIMIDREPSTTSAEIDAREDGWVQAHRVTAVDLASGETRWVGRIEPGSTWALPGVQPWDDGVVVGGPDARQMVVVAPDGSAQSWDLTNGKVVARANIGPYQDFSYALAFPSVLAVSTWSLNGPIVTGWDMRRLAVKWQVPVPNVVAWPAPCGRLLCMTAEDHTWAIDARTGEIVWDAPGVALHPTDVVTRRLSALAGTAPVTLDAATGQAYDIEGGWRVVDSDQRGSELVSVLVSNDGEARLGMLGLGTGTVRDLGQVGSVLAGIRCRANDTHIVCADGGQLRSWRLRG</sequence>
<dbReference type="SUPFAM" id="SSF50998">
    <property type="entry name" value="Quinoprotein alcohol dehydrogenase-like"/>
    <property type="match status" value="1"/>
</dbReference>